<protein>
    <submittedName>
        <fullName evidence="2">Uncharacterized protein</fullName>
    </submittedName>
</protein>
<comment type="caution">
    <text evidence="2">The sequence shown here is derived from an EMBL/GenBank/DDBJ whole genome shotgun (WGS) entry which is preliminary data.</text>
</comment>
<evidence type="ECO:0000313" key="3">
    <source>
        <dbReference type="Proteomes" id="UP001552594"/>
    </source>
</evidence>
<proteinExistence type="predicted"/>
<name>A0ABV3K6F5_STRON</name>
<organism evidence="2 3">
    <name type="scientific">Streptomyces orinoci</name>
    <name type="common">Streptoverticillium orinoci</name>
    <dbReference type="NCBI Taxonomy" id="67339"/>
    <lineage>
        <taxon>Bacteria</taxon>
        <taxon>Bacillati</taxon>
        <taxon>Actinomycetota</taxon>
        <taxon>Actinomycetes</taxon>
        <taxon>Kitasatosporales</taxon>
        <taxon>Streptomycetaceae</taxon>
        <taxon>Streptomyces</taxon>
    </lineage>
</organism>
<keyword evidence="3" id="KW-1185">Reference proteome</keyword>
<evidence type="ECO:0000256" key="1">
    <source>
        <dbReference type="SAM" id="MobiDB-lite"/>
    </source>
</evidence>
<dbReference type="RefSeq" id="WP_153068784.1">
    <property type="nucleotide sequence ID" value="NZ_JBFAUK010000020.1"/>
</dbReference>
<feature type="region of interest" description="Disordered" evidence="1">
    <location>
        <begin position="47"/>
        <end position="82"/>
    </location>
</feature>
<accession>A0ABV3K6F5</accession>
<dbReference type="EMBL" id="JBFAUK010000020">
    <property type="protein sequence ID" value="MEV5509380.1"/>
    <property type="molecule type" value="Genomic_DNA"/>
</dbReference>
<dbReference type="Proteomes" id="UP001552594">
    <property type="component" value="Unassembled WGS sequence"/>
</dbReference>
<evidence type="ECO:0000313" key="2">
    <source>
        <dbReference type="EMBL" id="MEV5509380.1"/>
    </source>
</evidence>
<reference evidence="2 3" key="1">
    <citation type="submission" date="2024-06" db="EMBL/GenBank/DDBJ databases">
        <title>The Natural Products Discovery Center: Release of the First 8490 Sequenced Strains for Exploring Actinobacteria Biosynthetic Diversity.</title>
        <authorList>
            <person name="Kalkreuter E."/>
            <person name="Kautsar S.A."/>
            <person name="Yang D."/>
            <person name="Bader C.D."/>
            <person name="Teijaro C.N."/>
            <person name="Fluegel L."/>
            <person name="Davis C.M."/>
            <person name="Simpson J.R."/>
            <person name="Lauterbach L."/>
            <person name="Steele A.D."/>
            <person name="Gui C."/>
            <person name="Meng S."/>
            <person name="Li G."/>
            <person name="Viehrig K."/>
            <person name="Ye F."/>
            <person name="Su P."/>
            <person name="Kiefer A.F."/>
            <person name="Nichols A."/>
            <person name="Cepeda A.J."/>
            <person name="Yan W."/>
            <person name="Fan B."/>
            <person name="Jiang Y."/>
            <person name="Adhikari A."/>
            <person name="Zheng C.-J."/>
            <person name="Schuster L."/>
            <person name="Cowan T.M."/>
            <person name="Smanski M.J."/>
            <person name="Chevrette M.G."/>
            <person name="De Carvalho L.P.S."/>
            <person name="Shen B."/>
        </authorList>
    </citation>
    <scope>NUCLEOTIDE SEQUENCE [LARGE SCALE GENOMIC DNA]</scope>
    <source>
        <strain evidence="2 3">NPDC052347</strain>
    </source>
</reference>
<sequence length="82" mass="9044">MMCHKCFGVGFVQEELQNGTKLVHPCPVCDKSESDSRNRELRRLPGWISHRPGQAAAAEGAENHASDQDAPADEYVPNPAER</sequence>
<gene>
    <name evidence="2" type="ORF">AB0L16_23595</name>
</gene>